<dbReference type="InterPro" id="IPR036397">
    <property type="entry name" value="RNaseH_sf"/>
</dbReference>
<dbReference type="AlphaFoldDB" id="A0AAV7JMK6"/>
<dbReference type="Gene3D" id="3.30.420.10">
    <property type="entry name" value="Ribonuclease H-like superfamily/Ribonuclease H"/>
    <property type="match status" value="1"/>
</dbReference>
<evidence type="ECO:0000313" key="2">
    <source>
        <dbReference type="Proteomes" id="UP001165289"/>
    </source>
</evidence>
<dbReference type="GO" id="GO:0003676">
    <property type="term" value="F:nucleic acid binding"/>
    <property type="evidence" value="ECO:0007669"/>
    <property type="project" value="InterPro"/>
</dbReference>
<evidence type="ECO:0000313" key="1">
    <source>
        <dbReference type="EMBL" id="KAI6650039.1"/>
    </source>
</evidence>
<dbReference type="EMBL" id="JAKMXF010000315">
    <property type="protein sequence ID" value="KAI6650039.1"/>
    <property type="molecule type" value="Genomic_DNA"/>
</dbReference>
<gene>
    <name evidence="1" type="ORF">LOD99_6254</name>
</gene>
<dbReference type="Proteomes" id="UP001165289">
    <property type="component" value="Unassembled WGS sequence"/>
</dbReference>
<comment type="caution">
    <text evidence="1">The sequence shown here is derived from an EMBL/GenBank/DDBJ whole genome shotgun (WGS) entry which is preliminary data.</text>
</comment>
<accession>A0AAV7JMK6</accession>
<proteinExistence type="predicted"/>
<keyword evidence="2" id="KW-1185">Reference proteome</keyword>
<sequence>MKILIDNVMPHTAKLAKNFLDVEGLELLPHPPYSPDLARVIFCYSPSLKSTFKAKILTHYQHSERACTSTSNPPPKKSTEICFTSGGESSNFAYLQEALNLNK</sequence>
<reference evidence="1 2" key="1">
    <citation type="journal article" date="2023" name="BMC Biol.">
        <title>The compact genome of the sponge Oopsacas minuta (Hexactinellida) is lacking key metazoan core genes.</title>
        <authorList>
            <person name="Santini S."/>
            <person name="Schenkelaars Q."/>
            <person name="Jourda C."/>
            <person name="Duchesne M."/>
            <person name="Belahbib H."/>
            <person name="Rocher C."/>
            <person name="Selva M."/>
            <person name="Riesgo A."/>
            <person name="Vervoort M."/>
            <person name="Leys S.P."/>
            <person name="Kodjabachian L."/>
            <person name="Le Bivic A."/>
            <person name="Borchiellini C."/>
            <person name="Claverie J.M."/>
            <person name="Renard E."/>
        </authorList>
    </citation>
    <scope>NUCLEOTIDE SEQUENCE [LARGE SCALE GENOMIC DNA]</scope>
    <source>
        <strain evidence="1">SPO-2</strain>
    </source>
</reference>
<protein>
    <submittedName>
        <fullName evidence="1">Transposase</fullName>
    </submittedName>
</protein>
<name>A0AAV7JMK6_9METZ</name>
<organism evidence="1 2">
    <name type="scientific">Oopsacas minuta</name>
    <dbReference type="NCBI Taxonomy" id="111878"/>
    <lineage>
        <taxon>Eukaryota</taxon>
        <taxon>Metazoa</taxon>
        <taxon>Porifera</taxon>
        <taxon>Hexactinellida</taxon>
        <taxon>Hexasterophora</taxon>
        <taxon>Lyssacinosida</taxon>
        <taxon>Leucopsacidae</taxon>
        <taxon>Oopsacas</taxon>
    </lineage>
</organism>